<keyword evidence="2" id="KW-0964">Secreted</keyword>
<comment type="similarity">
    <text evidence="4">Belongs to the EXORDIUM family.</text>
</comment>
<evidence type="ECO:0000256" key="3">
    <source>
        <dbReference type="ARBA" id="ARBA00022729"/>
    </source>
</evidence>
<dbReference type="PANTHER" id="PTHR31279:SF58">
    <property type="entry name" value="PROTEIN EXORDIUM-LIKE 2"/>
    <property type="match status" value="1"/>
</dbReference>
<dbReference type="InterPro" id="IPR006766">
    <property type="entry name" value="EXORDIUM-like"/>
</dbReference>
<sequence length="400" mass="42371">MDRTPGDWRPKLCYVESKAGLRVWSRGQDRRIECPSSAARTQQNAEKLEKAVGILILLMCCTSHYADARIASQFALPARDEEVGEESGLESQRAFESLLTLDQQQAGSRRLSFLVPTPSMILPYHNGVILSGAPEIAVYVIWYGSFGAAQKAPIVDFLSSFSAAPTVAPSVASWWKITAGYKDSQGLAVAPMVRLAGQQELADYSRGKALKNADIQALVLSSLATFPVDSNAMYVVLTAEDVVVEDFCRNECGAHLFTGPSAATKQQQLPIAWVGNSASQCPGLCAWPYAKPQYGPPGEPLLPPSGDVGTDGLIINLATILAGCATNPFNNGFFQGDASAPVEAATACAGTYGAGAYSGYPGQLLLDSASGASYNVLGAHGRQFLMPALWDPVTLACVAP</sequence>
<protein>
    <submittedName>
        <fullName evidence="5">Uncharacterized protein</fullName>
    </submittedName>
</protein>
<dbReference type="Pfam" id="PF04674">
    <property type="entry name" value="Phi_1"/>
    <property type="match status" value="1"/>
</dbReference>
<keyword evidence="3" id="KW-0732">Signal</keyword>
<evidence type="ECO:0000256" key="4">
    <source>
        <dbReference type="ARBA" id="ARBA00023591"/>
    </source>
</evidence>
<evidence type="ECO:0000256" key="1">
    <source>
        <dbReference type="ARBA" id="ARBA00004613"/>
    </source>
</evidence>
<dbReference type="PANTHER" id="PTHR31279">
    <property type="entry name" value="PROTEIN EXORDIUM-LIKE 5"/>
    <property type="match status" value="1"/>
</dbReference>
<evidence type="ECO:0000256" key="2">
    <source>
        <dbReference type="ARBA" id="ARBA00022525"/>
    </source>
</evidence>
<dbReference type="GO" id="GO:0005576">
    <property type="term" value="C:extracellular region"/>
    <property type="evidence" value="ECO:0007669"/>
    <property type="project" value="UniProtKB-SubCell"/>
</dbReference>
<accession>A0A176WIT4</accession>
<name>A0A176WIT4_MARPO</name>
<reference evidence="5" key="1">
    <citation type="submission" date="2016-03" db="EMBL/GenBank/DDBJ databases">
        <title>Mechanisms controlling the formation of the plant cell surface in tip-growing cells are functionally conserved among land plants.</title>
        <authorList>
            <person name="Honkanen S."/>
            <person name="Jones V.A."/>
            <person name="Morieri G."/>
            <person name="Champion C."/>
            <person name="Hetherington A.J."/>
            <person name="Kelly S."/>
            <person name="Saint-Marcoux D."/>
            <person name="Proust H."/>
            <person name="Prescott H."/>
            <person name="Dolan L."/>
        </authorList>
    </citation>
    <scope>NUCLEOTIDE SEQUENCE [LARGE SCALE GENOMIC DNA]</scope>
    <source>
        <tissue evidence="5">Whole gametophyte</tissue>
    </source>
</reference>
<dbReference type="AlphaFoldDB" id="A0A176WIT4"/>
<proteinExistence type="inferred from homology"/>
<dbReference type="EMBL" id="LVLJ01000784">
    <property type="protein sequence ID" value="OAE32563.1"/>
    <property type="molecule type" value="Genomic_DNA"/>
</dbReference>
<organism evidence="5 6">
    <name type="scientific">Marchantia polymorpha subsp. ruderalis</name>
    <dbReference type="NCBI Taxonomy" id="1480154"/>
    <lineage>
        <taxon>Eukaryota</taxon>
        <taxon>Viridiplantae</taxon>
        <taxon>Streptophyta</taxon>
        <taxon>Embryophyta</taxon>
        <taxon>Marchantiophyta</taxon>
        <taxon>Marchantiopsida</taxon>
        <taxon>Marchantiidae</taxon>
        <taxon>Marchantiales</taxon>
        <taxon>Marchantiaceae</taxon>
        <taxon>Marchantia</taxon>
    </lineage>
</organism>
<evidence type="ECO:0000313" key="6">
    <source>
        <dbReference type="Proteomes" id="UP000077202"/>
    </source>
</evidence>
<dbReference type="Proteomes" id="UP000077202">
    <property type="component" value="Unassembled WGS sequence"/>
</dbReference>
<keyword evidence="6" id="KW-1185">Reference proteome</keyword>
<gene>
    <name evidence="5" type="ORF">AXG93_2374s1070</name>
</gene>
<comment type="subcellular location">
    <subcellularLocation>
        <location evidence="1">Secreted</location>
    </subcellularLocation>
</comment>
<evidence type="ECO:0000313" key="5">
    <source>
        <dbReference type="EMBL" id="OAE32563.1"/>
    </source>
</evidence>
<comment type="caution">
    <text evidence="5">The sequence shown here is derived from an EMBL/GenBank/DDBJ whole genome shotgun (WGS) entry which is preliminary data.</text>
</comment>